<evidence type="ECO:0000256" key="2">
    <source>
        <dbReference type="ARBA" id="ARBA00022801"/>
    </source>
</evidence>
<dbReference type="PANTHER" id="PTHR11839">
    <property type="entry name" value="UDP/ADP-SUGAR PYROPHOSPHATASE"/>
    <property type="match status" value="1"/>
</dbReference>
<dbReference type="EMBL" id="UOFT01000056">
    <property type="protein sequence ID" value="VAW97328.1"/>
    <property type="molecule type" value="Genomic_DNA"/>
</dbReference>
<dbReference type="GO" id="GO:0005829">
    <property type="term" value="C:cytosol"/>
    <property type="evidence" value="ECO:0007669"/>
    <property type="project" value="TreeGrafter"/>
</dbReference>
<protein>
    <recommendedName>
        <fullName evidence="3">Nudix hydrolase domain-containing protein</fullName>
    </recommendedName>
</protein>
<comment type="cofactor">
    <cofactor evidence="1">
        <name>Mg(2+)</name>
        <dbReference type="ChEBI" id="CHEBI:18420"/>
    </cofactor>
</comment>
<evidence type="ECO:0000256" key="1">
    <source>
        <dbReference type="ARBA" id="ARBA00001946"/>
    </source>
</evidence>
<organism evidence="4">
    <name type="scientific">hydrothermal vent metagenome</name>
    <dbReference type="NCBI Taxonomy" id="652676"/>
    <lineage>
        <taxon>unclassified sequences</taxon>
        <taxon>metagenomes</taxon>
        <taxon>ecological metagenomes</taxon>
    </lineage>
</organism>
<dbReference type="InterPro" id="IPR015797">
    <property type="entry name" value="NUDIX_hydrolase-like_dom_sf"/>
</dbReference>
<dbReference type="PROSITE" id="PS51462">
    <property type="entry name" value="NUDIX"/>
    <property type="match status" value="1"/>
</dbReference>
<sequence>MTVLESKTIFTGRIIKLSQEKVCLPDNTVDDLEIIYHPGGAAIVAVNYNHEVCLLRQYRHAMRDWVWEIPAGILEPNDGSPMERAQQELREESGCTAKRWVELGEMQTSPGIFTEKVHLFLATELSYGKQNLEQGEVIEVHWLDFRKALLQAQNGEINDAKTCIALFRSTKFID</sequence>
<gene>
    <name evidence="4" type="ORF">MNBD_GAMMA23-1822</name>
</gene>
<dbReference type="GO" id="GO:0006753">
    <property type="term" value="P:nucleoside phosphate metabolic process"/>
    <property type="evidence" value="ECO:0007669"/>
    <property type="project" value="TreeGrafter"/>
</dbReference>
<dbReference type="Pfam" id="PF00293">
    <property type="entry name" value="NUDIX"/>
    <property type="match status" value="1"/>
</dbReference>
<feature type="domain" description="Nudix hydrolase" evidence="3">
    <location>
        <begin position="35"/>
        <end position="165"/>
    </location>
</feature>
<dbReference type="PANTHER" id="PTHR11839:SF18">
    <property type="entry name" value="NUDIX HYDROLASE DOMAIN-CONTAINING PROTEIN"/>
    <property type="match status" value="1"/>
</dbReference>
<dbReference type="SUPFAM" id="SSF55811">
    <property type="entry name" value="Nudix"/>
    <property type="match status" value="1"/>
</dbReference>
<keyword evidence="2" id="KW-0378">Hydrolase</keyword>
<dbReference type="GO" id="GO:0019693">
    <property type="term" value="P:ribose phosphate metabolic process"/>
    <property type="evidence" value="ECO:0007669"/>
    <property type="project" value="TreeGrafter"/>
</dbReference>
<dbReference type="InterPro" id="IPR000086">
    <property type="entry name" value="NUDIX_hydrolase_dom"/>
</dbReference>
<accession>A0A3B0ZV08</accession>
<evidence type="ECO:0000313" key="4">
    <source>
        <dbReference type="EMBL" id="VAW97328.1"/>
    </source>
</evidence>
<reference evidence="4" key="1">
    <citation type="submission" date="2018-06" db="EMBL/GenBank/DDBJ databases">
        <authorList>
            <person name="Zhirakovskaya E."/>
        </authorList>
    </citation>
    <scope>NUCLEOTIDE SEQUENCE</scope>
</reference>
<dbReference type="AlphaFoldDB" id="A0A3B0ZV08"/>
<evidence type="ECO:0000259" key="3">
    <source>
        <dbReference type="PROSITE" id="PS51462"/>
    </source>
</evidence>
<dbReference type="CDD" id="cd03424">
    <property type="entry name" value="NUDIX_ADPRase_Nudt5_UGPPase_Nudt14"/>
    <property type="match status" value="1"/>
</dbReference>
<name>A0A3B0ZV08_9ZZZZ</name>
<dbReference type="Gene3D" id="3.90.79.10">
    <property type="entry name" value="Nucleoside Triphosphate Pyrophosphohydrolase"/>
    <property type="match status" value="1"/>
</dbReference>
<dbReference type="GO" id="GO:0016787">
    <property type="term" value="F:hydrolase activity"/>
    <property type="evidence" value="ECO:0007669"/>
    <property type="project" value="UniProtKB-KW"/>
</dbReference>
<proteinExistence type="predicted"/>